<gene>
    <name evidence="2" type="ORF">FRACYDRAFT_233773</name>
</gene>
<feature type="region of interest" description="Disordered" evidence="1">
    <location>
        <begin position="126"/>
        <end position="147"/>
    </location>
</feature>
<feature type="region of interest" description="Disordered" evidence="1">
    <location>
        <begin position="198"/>
        <end position="227"/>
    </location>
</feature>
<dbReference type="Proteomes" id="UP000095751">
    <property type="component" value="Unassembled WGS sequence"/>
</dbReference>
<reference evidence="2 3" key="1">
    <citation type="submission" date="2016-09" db="EMBL/GenBank/DDBJ databases">
        <title>Extensive genetic diversity and differential bi-allelic expression allows diatom success in the polar Southern Ocean.</title>
        <authorList>
            <consortium name="DOE Joint Genome Institute"/>
            <person name="Mock T."/>
            <person name="Otillar R.P."/>
            <person name="Strauss J."/>
            <person name="Dupont C."/>
            <person name="Frickenhaus S."/>
            <person name="Maumus F."/>
            <person name="Mcmullan M."/>
            <person name="Sanges R."/>
            <person name="Schmutz J."/>
            <person name="Toseland A."/>
            <person name="Valas R."/>
            <person name="Veluchamy A."/>
            <person name="Ward B.J."/>
            <person name="Allen A."/>
            <person name="Barry K."/>
            <person name="Falciatore A."/>
            <person name="Ferrante M."/>
            <person name="Fortunato A.E."/>
            <person name="Gloeckner G."/>
            <person name="Gruber A."/>
            <person name="Hipkin R."/>
            <person name="Janech M."/>
            <person name="Kroth P."/>
            <person name="Leese F."/>
            <person name="Lindquist E."/>
            <person name="Lyon B.R."/>
            <person name="Martin J."/>
            <person name="Mayer C."/>
            <person name="Parker M."/>
            <person name="Quesneville H."/>
            <person name="Raymond J."/>
            <person name="Uhlig C."/>
            <person name="Valentin K.U."/>
            <person name="Worden A.Z."/>
            <person name="Armbrust E.V."/>
            <person name="Bowler C."/>
            <person name="Green B."/>
            <person name="Moulton V."/>
            <person name="Van Oosterhout C."/>
            <person name="Grigoriev I."/>
        </authorList>
    </citation>
    <scope>NUCLEOTIDE SEQUENCE [LARGE SCALE GENOMIC DNA]</scope>
    <source>
        <strain evidence="2 3">CCMP1102</strain>
    </source>
</reference>
<evidence type="ECO:0000313" key="2">
    <source>
        <dbReference type="EMBL" id="OEU23601.1"/>
    </source>
</evidence>
<accession>A0A1E7FZL5</accession>
<dbReference type="OrthoDB" id="10653402at2759"/>
<organism evidence="2 3">
    <name type="scientific">Fragilariopsis cylindrus CCMP1102</name>
    <dbReference type="NCBI Taxonomy" id="635003"/>
    <lineage>
        <taxon>Eukaryota</taxon>
        <taxon>Sar</taxon>
        <taxon>Stramenopiles</taxon>
        <taxon>Ochrophyta</taxon>
        <taxon>Bacillariophyta</taxon>
        <taxon>Bacillariophyceae</taxon>
        <taxon>Bacillariophycidae</taxon>
        <taxon>Bacillariales</taxon>
        <taxon>Bacillariaceae</taxon>
        <taxon>Fragilariopsis</taxon>
    </lineage>
</organism>
<dbReference type="EMBL" id="KV784353">
    <property type="protein sequence ID" value="OEU23601.1"/>
    <property type="molecule type" value="Genomic_DNA"/>
</dbReference>
<dbReference type="InParanoid" id="A0A1E7FZL5"/>
<feature type="compositionally biased region" description="Acidic residues" evidence="1">
    <location>
        <begin position="198"/>
        <end position="207"/>
    </location>
</feature>
<proteinExistence type="predicted"/>
<evidence type="ECO:0000256" key="1">
    <source>
        <dbReference type="SAM" id="MobiDB-lite"/>
    </source>
</evidence>
<sequence length="531" mass="61196">MSAKLSQSFIDKKKKMSFDSSFIFNVEDTISDDDDTNVQIIRDSLRQEYPEIDTLLYSNRYIKLIMNVPGRSLRKCHEKIRNSLQWRHSYNVNKLRNAFIYTTTTYQQQQQHQRVFEEDDDFDTDDGIFIPLDQQNQNQNQTDNTNSSNYYYNSSSFSSPFIPTSELIEVCASGAFVIKRNKTIEVVMIDDDVDDIDINSKDDDEDDDHHADNDHDNDKNEQKQKRGNRKETMLILYADTSRLNWWKTVLEQALEQIRRSNHKSKNYDNNNIHKEEEEEDREVLSESIIVCVDTTNRRRRRRRNNGCNIRGSRNGRGRGRERRNTWSRMNSSASFYLPMPIPPPLSAIRGMVELMQKGYPTRIYRIYIGPIHPWLQREWGCIELINIPGVTNPVDDLTKHLGWVLHSPQGILNGVPITVFNDRGGFPEDSDCMDQDTFLAFLNTKDVDIGYFSMDGPRPGTWSCQEVCPTAAIENENNTGVVSTVENENNTDVVSTSQVSDTPTASAARARASTIGCLFLFVVLNSLLTYL</sequence>
<feature type="compositionally biased region" description="Basic and acidic residues" evidence="1">
    <location>
        <begin position="208"/>
        <end position="227"/>
    </location>
</feature>
<dbReference type="KEGG" id="fcy:FRACYDRAFT_233773"/>
<evidence type="ECO:0000313" key="3">
    <source>
        <dbReference type="Proteomes" id="UP000095751"/>
    </source>
</evidence>
<feature type="compositionally biased region" description="Low complexity" evidence="1">
    <location>
        <begin position="133"/>
        <end position="147"/>
    </location>
</feature>
<dbReference type="AlphaFoldDB" id="A0A1E7FZL5"/>
<name>A0A1E7FZL5_9STRA</name>
<feature type="region of interest" description="Disordered" evidence="1">
    <location>
        <begin position="303"/>
        <end position="324"/>
    </location>
</feature>
<keyword evidence="3" id="KW-1185">Reference proteome</keyword>
<protein>
    <submittedName>
        <fullName evidence="2">Uncharacterized protein</fullName>
    </submittedName>
</protein>